<name>A0A7R8ZHB7_TIMDO</name>
<proteinExistence type="predicted"/>
<protein>
    <submittedName>
        <fullName evidence="1">Uncharacterized protein</fullName>
    </submittedName>
</protein>
<dbReference type="EMBL" id="OA581064">
    <property type="protein sequence ID" value="CAD7206355.1"/>
    <property type="molecule type" value="Genomic_DNA"/>
</dbReference>
<organism evidence="1">
    <name type="scientific">Timema douglasi</name>
    <name type="common">Walking stick</name>
    <dbReference type="NCBI Taxonomy" id="61478"/>
    <lineage>
        <taxon>Eukaryota</taxon>
        <taxon>Metazoa</taxon>
        <taxon>Ecdysozoa</taxon>
        <taxon>Arthropoda</taxon>
        <taxon>Hexapoda</taxon>
        <taxon>Insecta</taxon>
        <taxon>Pterygota</taxon>
        <taxon>Neoptera</taxon>
        <taxon>Polyneoptera</taxon>
        <taxon>Phasmatodea</taxon>
        <taxon>Timematodea</taxon>
        <taxon>Timematoidea</taxon>
        <taxon>Timematidae</taxon>
        <taxon>Timema</taxon>
    </lineage>
</organism>
<sequence>MQGFIVPHDTHYLPVAAVARLRTSTLTVTPSQAVCDRADLLVEYRVIVMTLNLANELVYQMK</sequence>
<evidence type="ECO:0000313" key="1">
    <source>
        <dbReference type="EMBL" id="CAD7206355.1"/>
    </source>
</evidence>
<dbReference type="AlphaFoldDB" id="A0A7R8ZHB7"/>
<accession>A0A7R8ZHB7</accession>
<gene>
    <name evidence="1" type="ORF">TDIB3V08_LOCUS12504</name>
</gene>
<reference evidence="1" key="1">
    <citation type="submission" date="2020-11" db="EMBL/GenBank/DDBJ databases">
        <authorList>
            <person name="Tran Van P."/>
        </authorList>
    </citation>
    <scope>NUCLEOTIDE SEQUENCE</scope>
</reference>